<dbReference type="PANTHER" id="PTHR24061">
    <property type="entry name" value="CALCIUM-SENSING RECEPTOR-RELATED"/>
    <property type="match status" value="1"/>
</dbReference>
<dbReference type="InterPro" id="IPR000068">
    <property type="entry name" value="GPCR_3_Ca_sens_rcpt-rel"/>
</dbReference>
<keyword evidence="6" id="KW-0297">G-protein coupled receptor</keyword>
<evidence type="ECO:0000256" key="7">
    <source>
        <dbReference type="ARBA" id="ARBA00023136"/>
    </source>
</evidence>
<evidence type="ECO:0000256" key="4">
    <source>
        <dbReference type="ARBA" id="ARBA00022729"/>
    </source>
</evidence>
<organism evidence="12 13">
    <name type="scientific">Synaphobranchus kaupii</name>
    <name type="common">Kaup's arrowtooth eel</name>
    <dbReference type="NCBI Taxonomy" id="118154"/>
    <lineage>
        <taxon>Eukaryota</taxon>
        <taxon>Metazoa</taxon>
        <taxon>Chordata</taxon>
        <taxon>Craniata</taxon>
        <taxon>Vertebrata</taxon>
        <taxon>Euteleostomi</taxon>
        <taxon>Actinopterygii</taxon>
        <taxon>Neopterygii</taxon>
        <taxon>Teleostei</taxon>
        <taxon>Anguilliformes</taxon>
        <taxon>Synaphobranchidae</taxon>
        <taxon>Synaphobranchus</taxon>
    </lineage>
</organism>
<evidence type="ECO:0000256" key="5">
    <source>
        <dbReference type="ARBA" id="ARBA00022989"/>
    </source>
</evidence>
<dbReference type="OrthoDB" id="5984008at2759"/>
<evidence type="ECO:0000256" key="3">
    <source>
        <dbReference type="ARBA" id="ARBA00022692"/>
    </source>
</evidence>
<dbReference type="PRINTS" id="PR00592">
    <property type="entry name" value="CASENSINGR"/>
</dbReference>
<keyword evidence="5" id="KW-1133">Transmembrane helix</keyword>
<keyword evidence="7" id="KW-0472">Membrane</keyword>
<dbReference type="InterPro" id="IPR028082">
    <property type="entry name" value="Peripla_BP_I"/>
</dbReference>
<dbReference type="FunFam" id="3.40.50.2300:FF:000016">
    <property type="entry name" value="Taste 1 receptor member 2"/>
    <property type="match status" value="1"/>
</dbReference>
<keyword evidence="3" id="KW-0812">Transmembrane</keyword>
<evidence type="ECO:0000256" key="2">
    <source>
        <dbReference type="ARBA" id="ARBA00022475"/>
    </source>
</evidence>
<comment type="subcellular location">
    <subcellularLocation>
        <location evidence="1">Cell membrane</location>
        <topology evidence="1">Multi-pass membrane protein</topology>
    </subcellularLocation>
</comment>
<dbReference type="AlphaFoldDB" id="A0A9Q1FU53"/>
<sequence>MDTLISQSVYKEGDVIIGGLFSINLQPPEPNLDFTQRSAPSGCQSFYVRAYRWLQTMIFAVEEINRNPQLLPNLTLGYALADTCLAEGAALSAALRLVTGKDRVVTGSGCGRTPKVPVIVGDSRSSSSIVIARTLGVFSIPMVSYYSTCACLGDRLKYPTFFRTVPSDAFQARAMAHMLRLFGWTWVGVIAGDEAYGRSGIQLLLKELENSEVCVAFSEVIPKVNLETSILRIVETLRHSTAKVIVTFAITADMQVLLMEVVKQNITDKQWIATESWSTSSLISAPQNLPSLKGTIGCALRKANIQGLRSFLNRIQPKALPSDPFVQEFWESMFGCSLRNESIPSLLARPQCTGDGPFEKGGCPDVTNIQPWQILHYLHTVNFTTPVGEATHFDENGDPPAAYDIINWQMGAQGTVEFVNVGKFVNSKFDIDVKRVVWGGGQNEVK</sequence>
<dbReference type="Gene3D" id="3.40.50.2300">
    <property type="match status" value="2"/>
</dbReference>
<dbReference type="PANTHER" id="PTHR24061:SF528">
    <property type="entry name" value="C-FAMILY ODORANT RECEPTOR OLFCD2-RELATED"/>
    <property type="match status" value="1"/>
</dbReference>
<keyword evidence="9" id="KW-0325">Glycoprotein</keyword>
<dbReference type="EMBL" id="JAINUF010000003">
    <property type="protein sequence ID" value="KAJ8367808.1"/>
    <property type="molecule type" value="Genomic_DNA"/>
</dbReference>
<protein>
    <recommendedName>
        <fullName evidence="11">Receptor ligand binding region domain-containing protein</fullName>
    </recommendedName>
</protein>
<feature type="domain" description="Receptor ligand binding region" evidence="11">
    <location>
        <begin position="53"/>
        <end position="409"/>
    </location>
</feature>
<dbReference type="PRINTS" id="PR00248">
    <property type="entry name" value="GPCRMGR"/>
</dbReference>
<evidence type="ECO:0000313" key="12">
    <source>
        <dbReference type="EMBL" id="KAJ8367808.1"/>
    </source>
</evidence>
<dbReference type="GO" id="GO:0004930">
    <property type="term" value="F:G protein-coupled receptor activity"/>
    <property type="evidence" value="ECO:0007669"/>
    <property type="project" value="UniProtKB-KW"/>
</dbReference>
<evidence type="ECO:0000256" key="10">
    <source>
        <dbReference type="ARBA" id="ARBA00023224"/>
    </source>
</evidence>
<keyword evidence="4" id="KW-0732">Signal</keyword>
<dbReference type="InterPro" id="IPR001828">
    <property type="entry name" value="ANF_lig-bd_rcpt"/>
</dbReference>
<keyword evidence="8" id="KW-0675">Receptor</keyword>
<keyword evidence="10" id="KW-0807">Transducer</keyword>
<evidence type="ECO:0000256" key="6">
    <source>
        <dbReference type="ARBA" id="ARBA00023040"/>
    </source>
</evidence>
<evidence type="ECO:0000256" key="8">
    <source>
        <dbReference type="ARBA" id="ARBA00023170"/>
    </source>
</evidence>
<keyword evidence="2" id="KW-1003">Cell membrane</keyword>
<evidence type="ECO:0000256" key="9">
    <source>
        <dbReference type="ARBA" id="ARBA00023180"/>
    </source>
</evidence>
<gene>
    <name evidence="12" type="ORF">SKAU_G00078360</name>
</gene>
<proteinExistence type="predicted"/>
<evidence type="ECO:0000256" key="1">
    <source>
        <dbReference type="ARBA" id="ARBA00004651"/>
    </source>
</evidence>
<accession>A0A9Q1FU53</accession>
<dbReference type="SUPFAM" id="SSF53822">
    <property type="entry name" value="Periplasmic binding protein-like I"/>
    <property type="match status" value="1"/>
</dbReference>
<dbReference type="GO" id="GO:0005886">
    <property type="term" value="C:plasma membrane"/>
    <property type="evidence" value="ECO:0007669"/>
    <property type="project" value="UniProtKB-SubCell"/>
</dbReference>
<keyword evidence="13" id="KW-1185">Reference proteome</keyword>
<dbReference type="InterPro" id="IPR000337">
    <property type="entry name" value="GPCR_3"/>
</dbReference>
<dbReference type="Proteomes" id="UP001152622">
    <property type="component" value="Chromosome 3"/>
</dbReference>
<reference evidence="12" key="1">
    <citation type="journal article" date="2023" name="Science">
        <title>Genome structures resolve the early diversification of teleost fishes.</title>
        <authorList>
            <person name="Parey E."/>
            <person name="Louis A."/>
            <person name="Montfort J."/>
            <person name="Bouchez O."/>
            <person name="Roques C."/>
            <person name="Iampietro C."/>
            <person name="Lluch J."/>
            <person name="Castinel A."/>
            <person name="Donnadieu C."/>
            <person name="Desvignes T."/>
            <person name="Floi Bucao C."/>
            <person name="Jouanno E."/>
            <person name="Wen M."/>
            <person name="Mejri S."/>
            <person name="Dirks R."/>
            <person name="Jansen H."/>
            <person name="Henkel C."/>
            <person name="Chen W.J."/>
            <person name="Zahm M."/>
            <person name="Cabau C."/>
            <person name="Klopp C."/>
            <person name="Thompson A.W."/>
            <person name="Robinson-Rechavi M."/>
            <person name="Braasch I."/>
            <person name="Lecointre G."/>
            <person name="Bobe J."/>
            <person name="Postlethwait J.H."/>
            <person name="Berthelot C."/>
            <person name="Roest Crollius H."/>
            <person name="Guiguen Y."/>
        </authorList>
    </citation>
    <scope>NUCLEOTIDE SEQUENCE</scope>
    <source>
        <strain evidence="12">WJC10195</strain>
    </source>
</reference>
<evidence type="ECO:0000313" key="13">
    <source>
        <dbReference type="Proteomes" id="UP001152622"/>
    </source>
</evidence>
<comment type="caution">
    <text evidence="12">The sequence shown here is derived from an EMBL/GenBank/DDBJ whole genome shotgun (WGS) entry which is preliminary data.</text>
</comment>
<dbReference type="Pfam" id="PF01094">
    <property type="entry name" value="ANF_receptor"/>
    <property type="match status" value="1"/>
</dbReference>
<name>A0A9Q1FU53_SYNKA</name>
<evidence type="ECO:0000259" key="11">
    <source>
        <dbReference type="Pfam" id="PF01094"/>
    </source>
</evidence>